<protein>
    <submittedName>
        <fullName evidence="2">Uncharacterized protein</fullName>
    </submittedName>
</protein>
<dbReference type="STRING" id="479435.Kfla_1247"/>
<keyword evidence="1" id="KW-1133">Transmembrane helix</keyword>
<evidence type="ECO:0000256" key="1">
    <source>
        <dbReference type="SAM" id="Phobius"/>
    </source>
</evidence>
<dbReference type="AlphaFoldDB" id="D2Q436"/>
<feature type="transmembrane region" description="Helical" evidence="1">
    <location>
        <begin position="39"/>
        <end position="57"/>
    </location>
</feature>
<keyword evidence="1" id="KW-0472">Membrane</keyword>
<evidence type="ECO:0000313" key="3">
    <source>
        <dbReference type="Proteomes" id="UP000007967"/>
    </source>
</evidence>
<evidence type="ECO:0000313" key="2">
    <source>
        <dbReference type="EMBL" id="ADB30350.1"/>
    </source>
</evidence>
<proteinExistence type="predicted"/>
<dbReference type="KEGG" id="kfl:Kfla_1247"/>
<accession>D2Q436</accession>
<keyword evidence="3" id="KW-1185">Reference proteome</keyword>
<keyword evidence="1" id="KW-0812">Transmembrane</keyword>
<gene>
    <name evidence="2" type="ordered locus">Kfla_1247</name>
</gene>
<dbReference type="HOGENOM" id="CLU_2666345_0_0_11"/>
<feature type="transmembrane region" description="Helical" evidence="1">
    <location>
        <begin position="12"/>
        <end position="33"/>
    </location>
</feature>
<name>D2Q436_KRIFD</name>
<dbReference type="RefSeq" id="WP_012918906.1">
    <property type="nucleotide sequence ID" value="NC_013729.1"/>
</dbReference>
<reference evidence="2 3" key="2">
    <citation type="journal article" date="2010" name="Stand. Genomic Sci.">
        <title>Complete genome sequence of Kribbella flavida type strain (IFO 14399).</title>
        <authorList>
            <person name="Pukall R."/>
            <person name="Lapidus A."/>
            <person name="Glavina Del Rio T."/>
            <person name="Copeland A."/>
            <person name="Tice H."/>
            <person name="Cheng J.-F."/>
            <person name="Lucas S."/>
            <person name="Chen F."/>
            <person name="Nolan M."/>
            <person name="LaButti K."/>
            <person name="Pati A."/>
            <person name="Ivanova N."/>
            <person name="Mavrommatis K."/>
            <person name="Mikhailova N."/>
            <person name="Pitluck S."/>
            <person name="Bruce D."/>
            <person name="Goodwin L."/>
            <person name="Land M."/>
            <person name="Hauser L."/>
            <person name="Chang Y.-J."/>
            <person name="Jeffries C.D."/>
            <person name="Chen A."/>
            <person name="Palaniappan K."/>
            <person name="Chain P."/>
            <person name="Rohde M."/>
            <person name="Goeker M."/>
            <person name="Bristow J."/>
            <person name="Eisen J.A."/>
            <person name="Markowitz V."/>
            <person name="Hugenholtz P."/>
            <person name="Kyrpides N.C."/>
            <person name="Klenk H.-P."/>
            <person name="Brettin T."/>
        </authorList>
    </citation>
    <scope>NUCLEOTIDE SEQUENCE [LARGE SCALE GENOMIC DNA]</scope>
    <source>
        <strain evidence="3">DSM 17836 / JCM 10339 / NBRC 14399</strain>
    </source>
</reference>
<reference evidence="3" key="1">
    <citation type="submission" date="2009-09" db="EMBL/GenBank/DDBJ databases">
        <title>The complete genome of Kribbella flavida DSM 17836.</title>
        <authorList>
            <consortium name="US DOE Joint Genome Institute (JGI-PGF)"/>
            <person name="Lucas S."/>
            <person name="Copeland A."/>
            <person name="Lapidus A."/>
            <person name="Glavina del Rio T."/>
            <person name="Dalin E."/>
            <person name="Tice H."/>
            <person name="Bruce D."/>
            <person name="Goodwin L."/>
            <person name="Pitluck S."/>
            <person name="Kyrpides N."/>
            <person name="Mavromatis K."/>
            <person name="Ivanova N."/>
            <person name="Saunders E."/>
            <person name="Brettin T."/>
            <person name="Detter J.C."/>
            <person name="Han C."/>
            <person name="Larimer F."/>
            <person name="Land M."/>
            <person name="Hauser L."/>
            <person name="Markowitz V."/>
            <person name="Cheng J.-F."/>
            <person name="Hugenholtz P."/>
            <person name="Woyke T."/>
            <person name="Wu D."/>
            <person name="Pukall R."/>
            <person name="Klenk H.-P."/>
            <person name="Eisen J.A."/>
        </authorList>
    </citation>
    <scope>NUCLEOTIDE SEQUENCE [LARGE SCALE GENOMIC DNA]</scope>
    <source>
        <strain evidence="3">DSM 17836 / JCM 10339 / NBRC 14399</strain>
    </source>
</reference>
<sequence length="75" mass="7472">MSASRPAAGSGVRRLISATVLTLLLVAAVVLALSNAHDLLVVALSLAAALALVDLAGTIDSSRPITPAPDDRTAV</sequence>
<organism evidence="2 3">
    <name type="scientific">Kribbella flavida (strain DSM 17836 / JCM 10339 / NBRC 14399)</name>
    <dbReference type="NCBI Taxonomy" id="479435"/>
    <lineage>
        <taxon>Bacteria</taxon>
        <taxon>Bacillati</taxon>
        <taxon>Actinomycetota</taxon>
        <taxon>Actinomycetes</taxon>
        <taxon>Propionibacteriales</taxon>
        <taxon>Kribbellaceae</taxon>
        <taxon>Kribbella</taxon>
    </lineage>
</organism>
<dbReference type="Proteomes" id="UP000007967">
    <property type="component" value="Chromosome"/>
</dbReference>
<dbReference type="EMBL" id="CP001736">
    <property type="protein sequence ID" value="ADB30350.1"/>
    <property type="molecule type" value="Genomic_DNA"/>
</dbReference>